<feature type="non-terminal residue" evidence="1">
    <location>
        <position position="104"/>
    </location>
</feature>
<keyword evidence="2" id="KW-1185">Reference proteome</keyword>
<dbReference type="OrthoDB" id="2492189at2759"/>
<evidence type="ECO:0000313" key="1">
    <source>
        <dbReference type="EMBL" id="CAG8653910.1"/>
    </source>
</evidence>
<name>A0A9N9DZ88_9GLOM</name>
<reference evidence="1" key="1">
    <citation type="submission" date="2021-06" db="EMBL/GenBank/DDBJ databases">
        <authorList>
            <person name="Kallberg Y."/>
            <person name="Tangrot J."/>
            <person name="Rosling A."/>
        </authorList>
    </citation>
    <scope>NUCLEOTIDE SEQUENCE</scope>
    <source>
        <strain evidence="1">MA453B</strain>
    </source>
</reference>
<proteinExistence type="predicted"/>
<comment type="caution">
    <text evidence="1">The sequence shown here is derived from an EMBL/GenBank/DDBJ whole genome shotgun (WGS) entry which is preliminary data.</text>
</comment>
<dbReference type="AlphaFoldDB" id="A0A9N9DZ88"/>
<dbReference type="EMBL" id="CAJVPY010005972">
    <property type="protein sequence ID" value="CAG8653910.1"/>
    <property type="molecule type" value="Genomic_DNA"/>
</dbReference>
<protein>
    <submittedName>
        <fullName evidence="1">26253_t:CDS:1</fullName>
    </submittedName>
</protein>
<organism evidence="1 2">
    <name type="scientific">Dentiscutata erythropus</name>
    <dbReference type="NCBI Taxonomy" id="1348616"/>
    <lineage>
        <taxon>Eukaryota</taxon>
        <taxon>Fungi</taxon>
        <taxon>Fungi incertae sedis</taxon>
        <taxon>Mucoromycota</taxon>
        <taxon>Glomeromycotina</taxon>
        <taxon>Glomeromycetes</taxon>
        <taxon>Diversisporales</taxon>
        <taxon>Gigasporaceae</taxon>
        <taxon>Dentiscutata</taxon>
    </lineage>
</organism>
<sequence length="104" mass="11783">MEIFAQELEDLGQTNAITHSINTGGALPVRCSISLVLAGFATRISTAQKLGVEILSKVRNDTIRRVKKAQESAKRRHDQDLQHIEEFKKSIGERSIQITIRRWK</sequence>
<evidence type="ECO:0000313" key="2">
    <source>
        <dbReference type="Proteomes" id="UP000789405"/>
    </source>
</evidence>
<dbReference type="Proteomes" id="UP000789405">
    <property type="component" value="Unassembled WGS sequence"/>
</dbReference>
<accession>A0A9N9DZ88</accession>
<gene>
    <name evidence="1" type="ORF">DERYTH_LOCUS10335</name>
</gene>